<dbReference type="GO" id="GO:0044281">
    <property type="term" value="P:small molecule metabolic process"/>
    <property type="evidence" value="ECO:0007669"/>
    <property type="project" value="UniProtKB-ARBA"/>
</dbReference>
<proteinExistence type="predicted"/>
<dbReference type="PRINTS" id="PR00413">
    <property type="entry name" value="HADHALOGNASE"/>
</dbReference>
<dbReference type="InterPro" id="IPR006439">
    <property type="entry name" value="HAD-SF_hydro_IA"/>
</dbReference>
<dbReference type="Gene3D" id="3.40.50.1000">
    <property type="entry name" value="HAD superfamily/HAD-like"/>
    <property type="match status" value="1"/>
</dbReference>
<dbReference type="InterPro" id="IPR023214">
    <property type="entry name" value="HAD_sf"/>
</dbReference>
<evidence type="ECO:0000313" key="5">
    <source>
        <dbReference type="EMBL" id="GAI38453.1"/>
    </source>
</evidence>
<gene>
    <name evidence="5" type="ORF">S06H3_51702</name>
</gene>
<reference evidence="5" key="1">
    <citation type="journal article" date="2014" name="Front. Microbiol.">
        <title>High frequency of phylogenetically diverse reductive dehalogenase-homologous genes in deep subseafloor sedimentary metagenomes.</title>
        <authorList>
            <person name="Kawai M."/>
            <person name="Futagami T."/>
            <person name="Toyoda A."/>
            <person name="Takaki Y."/>
            <person name="Nishi S."/>
            <person name="Hori S."/>
            <person name="Arai W."/>
            <person name="Tsubouchi T."/>
            <person name="Morono Y."/>
            <person name="Uchiyama I."/>
            <person name="Ito T."/>
            <person name="Fujiyama A."/>
            <person name="Inagaki F."/>
            <person name="Takami H."/>
        </authorList>
    </citation>
    <scope>NUCLEOTIDE SEQUENCE</scope>
    <source>
        <strain evidence="5">Expedition CK06-06</strain>
    </source>
</reference>
<accession>X1N4G5</accession>
<evidence type="ECO:0000256" key="1">
    <source>
        <dbReference type="ARBA" id="ARBA00001946"/>
    </source>
</evidence>
<dbReference type="GO" id="GO:0046872">
    <property type="term" value="F:metal ion binding"/>
    <property type="evidence" value="ECO:0007669"/>
    <property type="project" value="UniProtKB-KW"/>
</dbReference>
<protein>
    <recommendedName>
        <fullName evidence="6">HAD family hydrolase</fullName>
    </recommendedName>
</protein>
<dbReference type="InterPro" id="IPR051400">
    <property type="entry name" value="HAD-like_hydrolase"/>
</dbReference>
<feature type="non-terminal residue" evidence="5">
    <location>
        <position position="1"/>
    </location>
</feature>
<dbReference type="GO" id="GO:0016791">
    <property type="term" value="F:phosphatase activity"/>
    <property type="evidence" value="ECO:0007669"/>
    <property type="project" value="TreeGrafter"/>
</dbReference>
<dbReference type="PANTHER" id="PTHR46470">
    <property type="entry name" value="N-ACYLNEURAMINATE-9-PHOSPHATASE"/>
    <property type="match status" value="1"/>
</dbReference>
<dbReference type="SUPFAM" id="SSF56784">
    <property type="entry name" value="HAD-like"/>
    <property type="match status" value="1"/>
</dbReference>
<evidence type="ECO:0000256" key="2">
    <source>
        <dbReference type="ARBA" id="ARBA00022723"/>
    </source>
</evidence>
<evidence type="ECO:0000256" key="3">
    <source>
        <dbReference type="ARBA" id="ARBA00022801"/>
    </source>
</evidence>
<keyword evidence="3" id="KW-0378">Hydrolase</keyword>
<comment type="caution">
    <text evidence="5">The sequence shown here is derived from an EMBL/GenBank/DDBJ whole genome shotgun (WGS) entry which is preliminary data.</text>
</comment>
<sequence length="129" mass="14345">FEVLETMRKDGYRTAMIANANSADARNIIATCGLENYFDVIVISEEVGIEKPDKQVFQVALDKLGVEAENAVMVGNRIDADIVGANRVGMKSVWFRWNDRYEETIGSEDEKPSFIIKSLSELPGILSSI</sequence>
<organism evidence="5">
    <name type="scientific">marine sediment metagenome</name>
    <dbReference type="NCBI Taxonomy" id="412755"/>
    <lineage>
        <taxon>unclassified sequences</taxon>
        <taxon>metagenomes</taxon>
        <taxon>ecological metagenomes</taxon>
    </lineage>
</organism>
<evidence type="ECO:0008006" key="6">
    <source>
        <dbReference type="Google" id="ProtNLM"/>
    </source>
</evidence>
<evidence type="ECO:0000256" key="4">
    <source>
        <dbReference type="ARBA" id="ARBA00022842"/>
    </source>
</evidence>
<name>X1N4G5_9ZZZZ</name>
<dbReference type="AlphaFoldDB" id="X1N4G5"/>
<dbReference type="InterPro" id="IPR036412">
    <property type="entry name" value="HAD-like_sf"/>
</dbReference>
<dbReference type="PANTHER" id="PTHR46470:SF2">
    <property type="entry name" value="GLYCERALDEHYDE 3-PHOSPHATE PHOSPHATASE"/>
    <property type="match status" value="1"/>
</dbReference>
<dbReference type="NCBIfam" id="TIGR01509">
    <property type="entry name" value="HAD-SF-IA-v3"/>
    <property type="match status" value="1"/>
</dbReference>
<dbReference type="EMBL" id="BARV01032829">
    <property type="protein sequence ID" value="GAI38453.1"/>
    <property type="molecule type" value="Genomic_DNA"/>
</dbReference>
<dbReference type="InterPro" id="IPR041492">
    <property type="entry name" value="HAD_2"/>
</dbReference>
<keyword evidence="4" id="KW-0460">Magnesium</keyword>
<dbReference type="NCBIfam" id="TIGR01549">
    <property type="entry name" value="HAD-SF-IA-v1"/>
    <property type="match status" value="1"/>
</dbReference>
<keyword evidence="2" id="KW-0479">Metal-binding</keyword>
<comment type="cofactor">
    <cofactor evidence="1">
        <name>Mg(2+)</name>
        <dbReference type="ChEBI" id="CHEBI:18420"/>
    </cofactor>
</comment>
<dbReference type="Pfam" id="PF13419">
    <property type="entry name" value="HAD_2"/>
    <property type="match status" value="1"/>
</dbReference>